<gene>
    <name evidence="3" type="ORF">DR864_04740</name>
</gene>
<evidence type="ECO:0000313" key="4">
    <source>
        <dbReference type="Proteomes" id="UP000251993"/>
    </source>
</evidence>
<dbReference type="PROSITE" id="PS51688">
    <property type="entry name" value="ICA"/>
    <property type="match status" value="1"/>
</dbReference>
<sequence>MKNTYILLILLFSPFLVYSQIFVEESTAGSITLTPRGLSSANSNVTALGQSALKNVSPTATNNVAIGSFSLFSNTIGESNVAFGSETLYSNVANNGSTALGYRAMYNADNRATGIYTYNTAIGSYALQGSGTPSANTGIKNTAIGFEVLLQNSSGSENTASGYWALKANTTGSFNTASGAFSMSKNTLANASTAAGVWALDDNLTGEQNLAIGYAALKSNKYGVSNTVVGSSAMQNVDSFDLASNNVAIGFSALKGEGFNFRGTFGGINNVVVGANAAERDTSGNDNVVLGAGALKIKNAGDGNTVIGRNADIGGFNGYYLVSQSTTIGINKGASVRTTAVGTYAVDIQSPTNTATYNTGIGYNAMNAYSSSTSTRNTALGSNSLSSLSSGAQNTMIGAGVESFPGPVSSGNNNILIGFDSTVPSATANNQVRVGRNNITYAGIQVAWNCSSDRRWKENIVPLKLGINFLKELRPVTYHRKNNPSKDLEMGLIAQEVEETLNKLGIKDLGLLHKDENGYLSLRYNDLIAVLVKAIQEQQAEIEALEKESIAIGQNRREIIKEYDALSAKMKALLVSFINTPSNVTTAKITK</sequence>
<dbReference type="OrthoDB" id="939966at2"/>
<name>A0A344TEL9_9BACT</name>
<dbReference type="Pfam" id="PF13884">
    <property type="entry name" value="Peptidase_S74"/>
    <property type="match status" value="1"/>
</dbReference>
<keyword evidence="4" id="KW-1185">Reference proteome</keyword>
<dbReference type="AlphaFoldDB" id="A0A344TEL9"/>
<dbReference type="RefSeq" id="WP_114065876.1">
    <property type="nucleotide sequence ID" value="NZ_CP030850.1"/>
</dbReference>
<feature type="domain" description="Peptidase S74" evidence="2">
    <location>
        <begin position="452"/>
        <end position="549"/>
    </location>
</feature>
<accession>A0A344TEL9</accession>
<dbReference type="EMBL" id="CP030850">
    <property type="protein sequence ID" value="AXE17090.1"/>
    <property type="molecule type" value="Genomic_DNA"/>
</dbReference>
<organism evidence="3 4">
    <name type="scientific">Runella rosea</name>
    <dbReference type="NCBI Taxonomy" id="2259595"/>
    <lineage>
        <taxon>Bacteria</taxon>
        <taxon>Pseudomonadati</taxon>
        <taxon>Bacteroidota</taxon>
        <taxon>Cytophagia</taxon>
        <taxon>Cytophagales</taxon>
        <taxon>Spirosomataceae</taxon>
        <taxon>Runella</taxon>
    </lineage>
</organism>
<evidence type="ECO:0000313" key="3">
    <source>
        <dbReference type="EMBL" id="AXE17090.1"/>
    </source>
</evidence>
<dbReference type="Proteomes" id="UP000251993">
    <property type="component" value="Chromosome"/>
</dbReference>
<dbReference type="KEGG" id="run:DR864_04740"/>
<evidence type="ECO:0000256" key="1">
    <source>
        <dbReference type="SAM" id="Coils"/>
    </source>
</evidence>
<reference evidence="3 4" key="1">
    <citation type="submission" date="2018-07" db="EMBL/GenBank/DDBJ databases">
        <title>Genome sequencing of Runella.</title>
        <authorList>
            <person name="Baek M.-G."/>
            <person name="Yi H."/>
        </authorList>
    </citation>
    <scope>NUCLEOTIDE SEQUENCE [LARGE SCALE GENOMIC DNA]</scope>
    <source>
        <strain evidence="3 4">HYN0085</strain>
    </source>
</reference>
<proteinExistence type="predicted"/>
<dbReference type="InterPro" id="IPR030392">
    <property type="entry name" value="S74_ICA"/>
</dbReference>
<protein>
    <recommendedName>
        <fullName evidence="2">Peptidase S74 domain-containing protein</fullName>
    </recommendedName>
</protein>
<feature type="coiled-coil region" evidence="1">
    <location>
        <begin position="528"/>
        <end position="555"/>
    </location>
</feature>
<keyword evidence="1" id="KW-0175">Coiled coil</keyword>
<evidence type="ECO:0000259" key="2">
    <source>
        <dbReference type="PROSITE" id="PS51688"/>
    </source>
</evidence>